<dbReference type="InterPro" id="IPR036737">
    <property type="entry name" value="OmpA-like_sf"/>
</dbReference>
<dbReference type="Pfam" id="PF13488">
    <property type="entry name" value="Gly-zipper_Omp"/>
    <property type="match status" value="1"/>
</dbReference>
<dbReference type="Gene3D" id="3.30.1330.60">
    <property type="entry name" value="OmpA-like domain"/>
    <property type="match status" value="1"/>
</dbReference>
<sequence length="237" mass="24611">MQIPAGAHPSKKARLMIRATTPLFLSLAAAMTLGACADGQAFNANNPNTNTNRGVVIGALGGAAAGRLIGGNNDDRLKNTLAGAAAGAIAGGVIGNNLDKQEAALRQQLGNNVGINNTGDRLIVTLPQDILFATDSASLRPDLRADIHTVGRSLLEYPNTTVQVIGHTDSDGDAAYNQSLSQRRAQTVASVLMSEGVPSYRVQSIGRGEDQPIASNLTAQGKQQNRRVEIVILPNAG</sequence>
<dbReference type="PRINTS" id="PR01021">
    <property type="entry name" value="OMPADOMAIN"/>
</dbReference>
<dbReference type="PROSITE" id="PS51123">
    <property type="entry name" value="OMPA_2"/>
    <property type="match status" value="1"/>
</dbReference>
<evidence type="ECO:0000256" key="1">
    <source>
        <dbReference type="ARBA" id="ARBA00004442"/>
    </source>
</evidence>
<dbReference type="InterPro" id="IPR039567">
    <property type="entry name" value="Gly-zipper"/>
</dbReference>
<dbReference type="PANTHER" id="PTHR30329:SF21">
    <property type="entry name" value="LIPOPROTEIN YIAD-RELATED"/>
    <property type="match status" value="1"/>
</dbReference>
<proteinExistence type="predicted"/>
<feature type="chain" id="PRO_5016286364" evidence="5">
    <location>
        <begin position="38"/>
        <end position="237"/>
    </location>
</feature>
<dbReference type="InterPro" id="IPR006664">
    <property type="entry name" value="OMP_bac"/>
</dbReference>
<feature type="domain" description="OmpA-like" evidence="6">
    <location>
        <begin position="119"/>
        <end position="236"/>
    </location>
</feature>
<dbReference type="AlphaFoldDB" id="A0A327XXH9"/>
<comment type="caution">
    <text evidence="7">The sequence shown here is derived from an EMBL/GenBank/DDBJ whole genome shotgun (WGS) entry which is preliminary data.</text>
</comment>
<reference evidence="7 8" key="1">
    <citation type="submission" date="2018-06" db="EMBL/GenBank/DDBJ databases">
        <title>Genomic Encyclopedia of Archaeal and Bacterial Type Strains, Phase II (KMG-II): from individual species to whole genera.</title>
        <authorList>
            <person name="Goeker M."/>
        </authorList>
    </citation>
    <scope>NUCLEOTIDE SEQUENCE [LARGE SCALE GENOMIC DNA]</scope>
    <source>
        <strain evidence="7 8">DSM 22011</strain>
    </source>
</reference>
<dbReference type="PANTHER" id="PTHR30329">
    <property type="entry name" value="STATOR ELEMENT OF FLAGELLAR MOTOR COMPLEX"/>
    <property type="match status" value="1"/>
</dbReference>
<dbReference type="InterPro" id="IPR050330">
    <property type="entry name" value="Bact_OuterMem_StrucFunc"/>
</dbReference>
<evidence type="ECO:0000313" key="8">
    <source>
        <dbReference type="Proteomes" id="UP000249165"/>
    </source>
</evidence>
<dbReference type="Proteomes" id="UP000249165">
    <property type="component" value="Unassembled WGS sequence"/>
</dbReference>
<evidence type="ECO:0000256" key="5">
    <source>
        <dbReference type="SAM" id="SignalP"/>
    </source>
</evidence>
<comment type="subcellular location">
    <subcellularLocation>
        <location evidence="1">Cell outer membrane</location>
    </subcellularLocation>
</comment>
<dbReference type="PRINTS" id="PR01023">
    <property type="entry name" value="NAFLGMOTY"/>
</dbReference>
<dbReference type="CDD" id="cd07185">
    <property type="entry name" value="OmpA_C-like"/>
    <property type="match status" value="1"/>
</dbReference>
<dbReference type="SUPFAM" id="SSF103088">
    <property type="entry name" value="OmpA-like"/>
    <property type="match status" value="1"/>
</dbReference>
<accession>A0A327XXH9</accession>
<protein>
    <submittedName>
        <fullName evidence="7">Outer membrane protein OmpA-like peptidoglycan-associated protein</fullName>
    </submittedName>
</protein>
<dbReference type="InterPro" id="IPR006665">
    <property type="entry name" value="OmpA-like"/>
</dbReference>
<dbReference type="EMBL" id="QLMG01000035">
    <property type="protein sequence ID" value="RAK13363.1"/>
    <property type="molecule type" value="Genomic_DNA"/>
</dbReference>
<evidence type="ECO:0000256" key="2">
    <source>
        <dbReference type="ARBA" id="ARBA00023136"/>
    </source>
</evidence>
<organism evidence="7 8">
    <name type="scientific">Salipiger aestuarii</name>
    <dbReference type="NCBI Taxonomy" id="568098"/>
    <lineage>
        <taxon>Bacteria</taxon>
        <taxon>Pseudomonadati</taxon>
        <taxon>Pseudomonadota</taxon>
        <taxon>Alphaproteobacteria</taxon>
        <taxon>Rhodobacterales</taxon>
        <taxon>Roseobacteraceae</taxon>
        <taxon>Salipiger</taxon>
    </lineage>
</organism>
<evidence type="ECO:0000313" key="7">
    <source>
        <dbReference type="EMBL" id="RAK13363.1"/>
    </source>
</evidence>
<evidence type="ECO:0000256" key="4">
    <source>
        <dbReference type="PROSITE-ProRule" id="PRU00473"/>
    </source>
</evidence>
<gene>
    <name evidence="7" type="ORF">ATI53_103513</name>
</gene>
<name>A0A327XXH9_9RHOB</name>
<keyword evidence="8" id="KW-1185">Reference proteome</keyword>
<evidence type="ECO:0000256" key="3">
    <source>
        <dbReference type="ARBA" id="ARBA00023237"/>
    </source>
</evidence>
<keyword evidence="3" id="KW-0998">Cell outer membrane</keyword>
<dbReference type="Pfam" id="PF00691">
    <property type="entry name" value="OmpA"/>
    <property type="match status" value="1"/>
</dbReference>
<evidence type="ECO:0000259" key="6">
    <source>
        <dbReference type="PROSITE" id="PS51123"/>
    </source>
</evidence>
<feature type="signal peptide" evidence="5">
    <location>
        <begin position="1"/>
        <end position="37"/>
    </location>
</feature>
<keyword evidence="5" id="KW-0732">Signal</keyword>
<dbReference type="GO" id="GO:0009279">
    <property type="term" value="C:cell outer membrane"/>
    <property type="evidence" value="ECO:0007669"/>
    <property type="project" value="UniProtKB-SubCell"/>
</dbReference>
<keyword evidence="2 4" id="KW-0472">Membrane</keyword>